<evidence type="ECO:0000313" key="12">
    <source>
        <dbReference type="Proteomes" id="UP000092460"/>
    </source>
</evidence>
<dbReference type="PANTHER" id="PTHR12548">
    <property type="entry name" value="TRANSCRIPTION FACTOR DP"/>
    <property type="match status" value="1"/>
</dbReference>
<feature type="domain" description="E2F/DP family winged-helix DNA-binding" evidence="10">
    <location>
        <begin position="252"/>
        <end position="331"/>
    </location>
</feature>
<evidence type="ECO:0008006" key="13">
    <source>
        <dbReference type="Google" id="ProtNLM"/>
    </source>
</evidence>
<keyword evidence="12" id="KW-1185">Reference proteome</keyword>
<dbReference type="Gene3D" id="1.10.10.10">
    <property type="entry name" value="Winged helix-like DNA-binding domain superfamily/Winged helix DNA-binding domain"/>
    <property type="match status" value="1"/>
</dbReference>
<dbReference type="AlphaFoldDB" id="A0A1B0ARC8"/>
<dbReference type="EMBL" id="JXJN01002325">
    <property type="status" value="NOT_ANNOTATED_CDS"/>
    <property type="molecule type" value="Genomic_DNA"/>
</dbReference>
<dbReference type="InterPro" id="IPR003316">
    <property type="entry name" value="E2F_WHTH_DNA-bd_dom"/>
</dbReference>
<dbReference type="Pfam" id="PF08781">
    <property type="entry name" value="DP"/>
    <property type="match status" value="1"/>
</dbReference>
<feature type="region of interest" description="Disordered" evidence="8">
    <location>
        <begin position="182"/>
        <end position="205"/>
    </location>
</feature>
<keyword evidence="4 7" id="KW-0238">DNA-binding</keyword>
<dbReference type="EnsemblMetazoa" id="GPPI005699-RA">
    <property type="protein sequence ID" value="GPPI005699-PA"/>
    <property type="gene ID" value="GPPI005699"/>
</dbReference>
<dbReference type="InterPro" id="IPR015648">
    <property type="entry name" value="Transcrpt_fac_DP"/>
</dbReference>
<evidence type="ECO:0000259" key="9">
    <source>
        <dbReference type="SMART" id="SM01138"/>
    </source>
</evidence>
<dbReference type="InterPro" id="IPR014889">
    <property type="entry name" value="Transc_factor_DP_C"/>
</dbReference>
<evidence type="ECO:0000259" key="10">
    <source>
        <dbReference type="SMART" id="SM01372"/>
    </source>
</evidence>
<evidence type="ECO:0000256" key="3">
    <source>
        <dbReference type="ARBA" id="ARBA00023015"/>
    </source>
</evidence>
<dbReference type="Proteomes" id="UP000092460">
    <property type="component" value="Unassembled WGS sequence"/>
</dbReference>
<dbReference type="FunFam" id="1.10.10.10:FF:000047">
    <property type="entry name" value="Transcription factor"/>
    <property type="match status" value="1"/>
</dbReference>
<dbReference type="SMART" id="SM01138">
    <property type="entry name" value="DP"/>
    <property type="match status" value="1"/>
</dbReference>
<evidence type="ECO:0000256" key="6">
    <source>
        <dbReference type="ARBA" id="ARBA00023242"/>
    </source>
</evidence>
<evidence type="ECO:0000256" key="8">
    <source>
        <dbReference type="SAM" id="MobiDB-lite"/>
    </source>
</evidence>
<evidence type="ECO:0000313" key="11">
    <source>
        <dbReference type="EnsemblMetazoa" id="GPPI005699-PA"/>
    </source>
</evidence>
<dbReference type="GO" id="GO:0005634">
    <property type="term" value="C:nucleus"/>
    <property type="evidence" value="ECO:0007669"/>
    <property type="project" value="UniProtKB-SubCell"/>
</dbReference>
<reference evidence="12" key="1">
    <citation type="submission" date="2015-01" db="EMBL/GenBank/DDBJ databases">
        <authorList>
            <person name="Aksoy S."/>
            <person name="Warren W."/>
            <person name="Wilson R.K."/>
        </authorList>
    </citation>
    <scope>NUCLEOTIDE SEQUENCE [LARGE SCALE GENOMIC DNA]</scope>
    <source>
        <strain evidence="12">IAEA</strain>
    </source>
</reference>
<feature type="domain" description="Transcription factor DP C-terminal" evidence="9">
    <location>
        <begin position="338"/>
        <end position="466"/>
    </location>
</feature>
<evidence type="ECO:0000256" key="4">
    <source>
        <dbReference type="ARBA" id="ARBA00023125"/>
    </source>
</evidence>
<dbReference type="InterPro" id="IPR036390">
    <property type="entry name" value="WH_DNA-bd_sf"/>
</dbReference>
<evidence type="ECO:0000256" key="5">
    <source>
        <dbReference type="ARBA" id="ARBA00023163"/>
    </source>
</evidence>
<dbReference type="Gene3D" id="1.20.140.80">
    <property type="entry name" value="Transcription factor DP"/>
    <property type="match status" value="1"/>
</dbReference>
<dbReference type="Pfam" id="PF02319">
    <property type="entry name" value="WHD_E2F_TDP"/>
    <property type="match status" value="1"/>
</dbReference>
<evidence type="ECO:0000256" key="7">
    <source>
        <dbReference type="RuleBase" id="RU003796"/>
    </source>
</evidence>
<keyword evidence="6 7" id="KW-0539">Nucleus</keyword>
<accession>A0A1B0ARC8</accession>
<keyword evidence="5 7" id="KW-0804">Transcription</keyword>
<comment type="subcellular location">
    <subcellularLocation>
        <location evidence="1 7">Nucleus</location>
    </subcellularLocation>
</comment>
<dbReference type="STRING" id="67801.A0A1B0ARC8"/>
<dbReference type="GO" id="GO:0000977">
    <property type="term" value="F:RNA polymerase II transcription regulatory region sequence-specific DNA binding"/>
    <property type="evidence" value="ECO:0007669"/>
    <property type="project" value="TreeGrafter"/>
</dbReference>
<dbReference type="InterPro" id="IPR038168">
    <property type="entry name" value="TF_DP_C_sf"/>
</dbReference>
<protein>
    <recommendedName>
        <fullName evidence="13">E2F/DP family winged-helix DNA-binding domain-containing protein</fullName>
    </recommendedName>
</protein>
<feature type="compositionally biased region" description="Basic residues" evidence="8">
    <location>
        <begin position="245"/>
        <end position="255"/>
    </location>
</feature>
<name>A0A1B0ARC8_9MUSC</name>
<dbReference type="InterPro" id="IPR036388">
    <property type="entry name" value="WH-like_DNA-bd_sf"/>
</dbReference>
<dbReference type="GO" id="GO:0000981">
    <property type="term" value="F:DNA-binding transcription factor activity, RNA polymerase II-specific"/>
    <property type="evidence" value="ECO:0007669"/>
    <property type="project" value="TreeGrafter"/>
</dbReference>
<comment type="similarity">
    <text evidence="2 7">Belongs to the E2F/DP family.</text>
</comment>
<proteinExistence type="inferred from homology"/>
<dbReference type="InterPro" id="IPR037241">
    <property type="entry name" value="E2F-DP_heterodim"/>
</dbReference>
<dbReference type="VEuPathDB" id="VectorBase:GPPI005699"/>
<dbReference type="GO" id="GO:0005667">
    <property type="term" value="C:transcription regulator complex"/>
    <property type="evidence" value="ECO:0007669"/>
    <property type="project" value="InterPro"/>
</dbReference>
<reference evidence="11" key="2">
    <citation type="submission" date="2020-05" db="UniProtKB">
        <authorList>
            <consortium name="EnsemblMetazoa"/>
        </authorList>
    </citation>
    <scope>IDENTIFICATION</scope>
    <source>
        <strain evidence="11">IAEA</strain>
    </source>
</reference>
<feature type="region of interest" description="Disordered" evidence="8">
    <location>
        <begin position="235"/>
        <end position="255"/>
    </location>
</feature>
<evidence type="ECO:0000256" key="1">
    <source>
        <dbReference type="ARBA" id="ARBA00004123"/>
    </source>
</evidence>
<dbReference type="SUPFAM" id="SSF144074">
    <property type="entry name" value="E2F-DP heterodimerization region"/>
    <property type="match status" value="1"/>
</dbReference>
<dbReference type="SMART" id="SM01372">
    <property type="entry name" value="E2F_TDP"/>
    <property type="match status" value="1"/>
</dbReference>
<dbReference type="GO" id="GO:0051726">
    <property type="term" value="P:regulation of cell cycle"/>
    <property type="evidence" value="ECO:0007669"/>
    <property type="project" value="InterPro"/>
</dbReference>
<dbReference type="SUPFAM" id="SSF46785">
    <property type="entry name" value="Winged helix' DNA-binding domain"/>
    <property type="match status" value="1"/>
</dbReference>
<evidence type="ECO:0000256" key="2">
    <source>
        <dbReference type="ARBA" id="ARBA00010940"/>
    </source>
</evidence>
<dbReference type="PANTHER" id="PTHR12548:SF9">
    <property type="entry name" value="TRANSCRIPTION FACTOR DP"/>
    <property type="match status" value="1"/>
</dbReference>
<keyword evidence="3 7" id="KW-0805">Transcription regulation</keyword>
<organism evidence="11 12">
    <name type="scientific">Glossina palpalis gambiensis</name>
    <dbReference type="NCBI Taxonomy" id="67801"/>
    <lineage>
        <taxon>Eukaryota</taxon>
        <taxon>Metazoa</taxon>
        <taxon>Ecdysozoa</taxon>
        <taxon>Arthropoda</taxon>
        <taxon>Hexapoda</taxon>
        <taxon>Insecta</taxon>
        <taxon>Pterygota</taxon>
        <taxon>Neoptera</taxon>
        <taxon>Endopterygota</taxon>
        <taxon>Diptera</taxon>
        <taxon>Brachycera</taxon>
        <taxon>Muscomorpha</taxon>
        <taxon>Hippoboscoidea</taxon>
        <taxon>Glossinidae</taxon>
        <taxon>Glossina</taxon>
    </lineage>
</organism>
<sequence length="563" mass="62095">MAHFSTAAAPDEINYFYKDENGKIIKVLKQVEIKQEPVGSGSSSGAAIYATTVGGNIGSFTQMVSTRMKTSFLLHGLKNESEVADEDEDEGDNAETINGWVEAAFCGGAEDDSQGDCESAFWGVAEGAADGATTTTNQPQFVRIQNSYNLQSANNPTTYTVITPQSSTGNSNVNVNSNMQRQHNGGTTVKYEPLEGYSSGRQHTNVDKTGDRYIIKPQQQNLSNTKITAKSKLHSISHQNASAVQRKRKPEKAGKGLRHFSLKVCEKVKVKGTTTYNEVADELVAEEIQNNSFDSSNCDQKNIRRRVYDALNVLMALQIISKDKKEIRWIGLPSNTVEQCSLMEKENEERRERIKQKHQQLRELLLQLVSFKSLIERNKEAERQGIIPTPNSSIQLPFIIVNTHKSTKINYCSTVFKKNFLINYYLLGLGLDKGQCSYEDIERAKTLVPPNFEKYVEAYGNGRATGDITYDSDDEMPSYEFLELTNDSSQHGFLNANNSTITSSSSAKVGNLSNANINAPHCSGGSGGGGVNNNNNSGHRHAVGIKTCDLDDDEEFVENSDID</sequence>